<dbReference type="Pfam" id="PF13328">
    <property type="entry name" value="HD_4"/>
    <property type="match status" value="1"/>
</dbReference>
<dbReference type="eggNOG" id="KOG1157">
    <property type="taxonomic scope" value="Eukaryota"/>
</dbReference>
<dbReference type="Gene3D" id="1.10.3210.10">
    <property type="entry name" value="Hypothetical protein af1432"/>
    <property type="match status" value="1"/>
</dbReference>
<protein>
    <recommendedName>
        <fullName evidence="3">Guanosine-3',5'-bis(diphosphate) 3'-pyrophosphohydrolase MESH1</fullName>
    </recommendedName>
    <alternativeName>
        <fullName evidence="4">Metazoan SpoT homolog 1</fullName>
    </alternativeName>
    <alternativeName>
        <fullName evidence="5">Penta-phosphate guanosine-3'-pyrophosphohydrolase</fullName>
    </alternativeName>
</protein>
<dbReference type="PANTHER" id="PTHR46246">
    <property type="entry name" value="GUANOSINE-3',5'-BIS(DIPHOSPHATE) 3'-PYROPHOSPHOHYDROLASE MESH1"/>
    <property type="match status" value="1"/>
</dbReference>
<dbReference type="CDD" id="cd00077">
    <property type="entry name" value="HDc"/>
    <property type="match status" value="1"/>
</dbReference>
<evidence type="ECO:0000313" key="8">
    <source>
        <dbReference type="Proteomes" id="UP000030693"/>
    </source>
</evidence>
<dbReference type="InterPro" id="IPR052194">
    <property type="entry name" value="MESH1"/>
</dbReference>
<evidence type="ECO:0000256" key="4">
    <source>
        <dbReference type="ARBA" id="ARBA00041464"/>
    </source>
</evidence>
<evidence type="ECO:0000256" key="3">
    <source>
        <dbReference type="ARBA" id="ARBA00040793"/>
    </source>
</evidence>
<evidence type="ECO:0000256" key="2">
    <source>
        <dbReference type="ARBA" id="ARBA00038354"/>
    </source>
</evidence>
<sequence length="289" mass="31957">MPPALLVALPLFPPPFPSPPSLRLARSRRRWSFALPDIMNPPPALSYLVPAAGKSHYGLPGEPFESRLLFAAEVAAFAHRGQTRKNRQAAPYINHPLNVAGILLREVGLLEDGDASRRPAHEDAILAGILHDVVEDTDFTLDHIRLYFGDSVAKVVDEATSNTALSKSDRKLDQITSGPMKSYPGRLVKLADKVSNLRDLLLDQPRTWSAERVLAYFAWSHAVCAGMRGTHPRLDALLDDIWQSTITLEGREFRCFDPETAERLRNIGIYGFTDEGDRAAAMADRAQGN</sequence>
<dbReference type="PANTHER" id="PTHR46246:SF1">
    <property type="entry name" value="GUANOSINE-3',5'-BIS(DIPHOSPHATE) 3'-PYROPHOSPHOHYDROLASE MESH1"/>
    <property type="match status" value="1"/>
</dbReference>
<dbReference type="OrthoDB" id="430679at2759"/>
<evidence type="ECO:0000259" key="6">
    <source>
        <dbReference type="SMART" id="SM00471"/>
    </source>
</evidence>
<organism evidence="7">
    <name type="scientific">Fonticula alba</name>
    <name type="common">Slime mold</name>
    <dbReference type="NCBI Taxonomy" id="691883"/>
    <lineage>
        <taxon>Eukaryota</taxon>
        <taxon>Rotosphaerida</taxon>
        <taxon>Fonticulaceae</taxon>
        <taxon>Fonticula</taxon>
    </lineage>
</organism>
<name>A0A058Z1E3_FONAL</name>
<evidence type="ECO:0000313" key="7">
    <source>
        <dbReference type="EMBL" id="KCV68089.1"/>
    </source>
</evidence>
<gene>
    <name evidence="7" type="ORF">H696_05341</name>
</gene>
<dbReference type="GO" id="GO:0008893">
    <property type="term" value="F:guanosine-3',5'-bis(diphosphate) 3'-diphosphatase activity"/>
    <property type="evidence" value="ECO:0007669"/>
    <property type="project" value="TreeGrafter"/>
</dbReference>
<dbReference type="STRING" id="691883.A0A058Z1E3"/>
<evidence type="ECO:0000256" key="5">
    <source>
        <dbReference type="ARBA" id="ARBA00041770"/>
    </source>
</evidence>
<proteinExistence type="inferred from homology"/>
<dbReference type="GeneID" id="20530066"/>
<dbReference type="SMART" id="SM00471">
    <property type="entry name" value="HDc"/>
    <property type="match status" value="1"/>
</dbReference>
<dbReference type="AlphaFoldDB" id="A0A058Z1E3"/>
<keyword evidence="8" id="KW-1185">Reference proteome</keyword>
<dbReference type="RefSeq" id="XP_009497463.1">
    <property type="nucleotide sequence ID" value="XM_009499188.1"/>
</dbReference>
<feature type="domain" description="HD/PDEase" evidence="6">
    <location>
        <begin position="88"/>
        <end position="206"/>
    </location>
</feature>
<reference evidence="7" key="1">
    <citation type="submission" date="2013-04" db="EMBL/GenBank/DDBJ databases">
        <title>The Genome Sequence of Fonticula alba ATCC 38817.</title>
        <authorList>
            <consortium name="The Broad Institute Genomics Platform"/>
            <person name="Russ C."/>
            <person name="Cuomo C."/>
            <person name="Burger G."/>
            <person name="Gray M.W."/>
            <person name="Holland P.W.H."/>
            <person name="King N."/>
            <person name="Lang F.B.F."/>
            <person name="Roger A.J."/>
            <person name="Ruiz-Trillo I."/>
            <person name="Brown M."/>
            <person name="Walker B."/>
            <person name="Young S."/>
            <person name="Zeng Q."/>
            <person name="Gargeya S."/>
            <person name="Fitzgerald M."/>
            <person name="Haas B."/>
            <person name="Abouelleil A."/>
            <person name="Allen A.W."/>
            <person name="Alvarado L."/>
            <person name="Arachchi H.M."/>
            <person name="Berlin A.M."/>
            <person name="Chapman S.B."/>
            <person name="Gainer-Dewar J."/>
            <person name="Goldberg J."/>
            <person name="Griggs A."/>
            <person name="Gujja S."/>
            <person name="Hansen M."/>
            <person name="Howarth C."/>
            <person name="Imamovic A."/>
            <person name="Ireland A."/>
            <person name="Larimer J."/>
            <person name="McCowan C."/>
            <person name="Murphy C."/>
            <person name="Pearson M."/>
            <person name="Poon T.W."/>
            <person name="Priest M."/>
            <person name="Roberts A."/>
            <person name="Saif S."/>
            <person name="Shea T."/>
            <person name="Sisk P."/>
            <person name="Sykes S."/>
            <person name="Wortman J."/>
            <person name="Nusbaum C."/>
            <person name="Birren B."/>
        </authorList>
    </citation>
    <scope>NUCLEOTIDE SEQUENCE [LARGE SCALE GENOMIC DNA]</scope>
    <source>
        <strain evidence="7">ATCC 38817</strain>
    </source>
</reference>
<dbReference type="EMBL" id="KB932210">
    <property type="protein sequence ID" value="KCV68089.1"/>
    <property type="molecule type" value="Genomic_DNA"/>
</dbReference>
<dbReference type="InterPro" id="IPR003607">
    <property type="entry name" value="HD/PDEase_dom"/>
</dbReference>
<accession>A0A058Z1E3</accession>
<evidence type="ECO:0000256" key="1">
    <source>
        <dbReference type="ARBA" id="ARBA00037781"/>
    </source>
</evidence>
<comment type="similarity">
    <text evidence="2">Belongs to the MESH1 family.</text>
</comment>
<comment type="function">
    <text evidence="1">ppGpp hydrolyzing enzyme involved in starvation response.</text>
</comment>
<dbReference type="SUPFAM" id="SSF109604">
    <property type="entry name" value="HD-domain/PDEase-like"/>
    <property type="match status" value="1"/>
</dbReference>
<dbReference type="Proteomes" id="UP000030693">
    <property type="component" value="Unassembled WGS sequence"/>
</dbReference>